<evidence type="ECO:0000256" key="1">
    <source>
        <dbReference type="SAM" id="Phobius"/>
    </source>
</evidence>
<protein>
    <recommendedName>
        <fullName evidence="4">Oligosaccharide repeat unit polymerase</fullName>
    </recommendedName>
</protein>
<evidence type="ECO:0000313" key="2">
    <source>
        <dbReference type="EMBL" id="UJS24290.1"/>
    </source>
</evidence>
<feature type="transmembrane region" description="Helical" evidence="1">
    <location>
        <begin position="77"/>
        <end position="94"/>
    </location>
</feature>
<sequence length="322" mass="37215">MGKNYTNYYEYYYEKKETAQFSIELLLLITTAIPKFISLCLGFFLFESLRRKYKYYFILFIILIILSQTVSGGNQKSLGDIFIIGSIAATIRLYKINARKRRKIISAIATAFIILFLIFSYSQYSRLDARDISASDINNYMAAYSSFNVDHPIFSLLGDKMGLGVSAFITGYLSGGYYGLSQCLTLPFEWTYGIGNSVALSSFTELLFSTNIYEQTYLYRMEETFGIPGKRAWHTIFPWLASDVSFFGIPPLFVMISYFYGKSWKEVIIYKNPISLLLFSLLSILFIFVVANNQILHGYDYLLITFFVITIYIFKHKKFNIK</sequence>
<feature type="transmembrane region" description="Helical" evidence="1">
    <location>
        <begin position="25"/>
        <end position="46"/>
    </location>
</feature>
<accession>A0ABY3SZV4</accession>
<dbReference type="EMBL" id="CP091244">
    <property type="protein sequence ID" value="UJS24290.1"/>
    <property type="molecule type" value="Genomic_DNA"/>
</dbReference>
<feature type="transmembrane region" description="Helical" evidence="1">
    <location>
        <begin position="273"/>
        <end position="291"/>
    </location>
</feature>
<feature type="transmembrane region" description="Helical" evidence="1">
    <location>
        <begin position="236"/>
        <end position="261"/>
    </location>
</feature>
<feature type="transmembrane region" description="Helical" evidence="1">
    <location>
        <begin position="297"/>
        <end position="314"/>
    </location>
</feature>
<keyword evidence="1" id="KW-0812">Transmembrane</keyword>
<feature type="transmembrane region" description="Helical" evidence="1">
    <location>
        <begin position="53"/>
        <end position="71"/>
    </location>
</feature>
<organism evidence="2 3">
    <name type="scientific">Thiothrix winogradskyi</name>
    <dbReference type="NCBI Taxonomy" id="96472"/>
    <lineage>
        <taxon>Bacteria</taxon>
        <taxon>Pseudomonadati</taxon>
        <taxon>Pseudomonadota</taxon>
        <taxon>Gammaproteobacteria</taxon>
        <taxon>Thiotrichales</taxon>
        <taxon>Thiotrichaceae</taxon>
        <taxon>Thiothrix</taxon>
    </lineage>
</organism>
<evidence type="ECO:0000313" key="3">
    <source>
        <dbReference type="Proteomes" id="UP001054801"/>
    </source>
</evidence>
<reference evidence="2" key="1">
    <citation type="journal article" date="2022" name="Microorganisms">
        <title>Two New Species of Filamentous Sulfur Bacteria of the Genus Thiothrix, Thiothrix winogradskyi sp. nov. and 'Candidatus Thiothrix sulfatifontis' sp. nov.</title>
        <authorList>
            <person name="Ravin N.V."/>
            <person name="Rossetti S."/>
            <person name="Beletsky A.V."/>
            <person name="Kadnikov V.V."/>
            <person name="Rudenko T.S."/>
            <person name="Smolyakov D.D."/>
            <person name="Moskvitina M.I."/>
            <person name="Gureeva M.V."/>
            <person name="Mardanov A.V."/>
            <person name="Grabovich M.Y."/>
        </authorList>
    </citation>
    <scope>NUCLEOTIDE SEQUENCE</scope>
    <source>
        <strain evidence="2">CT3</strain>
    </source>
</reference>
<name>A0ABY3SZV4_9GAMM</name>
<feature type="transmembrane region" description="Helical" evidence="1">
    <location>
        <begin position="106"/>
        <end position="124"/>
    </location>
</feature>
<gene>
    <name evidence="2" type="ORF">L2Y54_20530</name>
</gene>
<dbReference type="Proteomes" id="UP001054801">
    <property type="component" value="Chromosome"/>
</dbReference>
<keyword evidence="1" id="KW-1133">Transmembrane helix</keyword>
<evidence type="ECO:0008006" key="4">
    <source>
        <dbReference type="Google" id="ProtNLM"/>
    </source>
</evidence>
<dbReference type="RefSeq" id="WP_236498687.1">
    <property type="nucleotide sequence ID" value="NZ_CP091244.1"/>
</dbReference>
<keyword evidence="1" id="KW-0472">Membrane</keyword>
<keyword evidence="3" id="KW-1185">Reference proteome</keyword>
<proteinExistence type="predicted"/>